<dbReference type="InterPro" id="IPR040364">
    <property type="entry name" value="TTC21A/TTC21B"/>
</dbReference>
<dbReference type="InterPro" id="IPR056832">
    <property type="entry name" value="ARM_TT21_2nd"/>
</dbReference>
<dbReference type="Gene3D" id="1.25.40.10">
    <property type="entry name" value="Tetratricopeptide repeat domain"/>
    <property type="match status" value="6"/>
</dbReference>
<dbReference type="FunFam" id="1.25.40.10:FF:000279">
    <property type="entry name" value="Tetratricopeptide repeat domain 21A"/>
    <property type="match status" value="1"/>
</dbReference>
<name>A0A665UFL4_ECHNA</name>
<proteinExistence type="inferred from homology"/>
<dbReference type="InterPro" id="IPR056833">
    <property type="entry name" value="ARM_TT21_N"/>
</dbReference>
<evidence type="ECO:0008006" key="14">
    <source>
        <dbReference type="Google" id="ProtNLM"/>
    </source>
</evidence>
<feature type="domain" description="Tetratricopeptide repeat protein 21A/21B C-terminal ARM" evidence="9">
    <location>
        <begin position="1059"/>
        <end position="1255"/>
    </location>
</feature>
<feature type="domain" description="Tetratricopeptide repeat protein 21A/21B fifth ARM repeats" evidence="10">
    <location>
        <begin position="908"/>
        <end position="1024"/>
    </location>
</feature>
<feature type="repeat" description="TPR" evidence="4">
    <location>
        <begin position="908"/>
        <end position="941"/>
    </location>
</feature>
<evidence type="ECO:0000259" key="8">
    <source>
        <dbReference type="Pfam" id="PF25062"/>
    </source>
</evidence>
<organism evidence="12 13">
    <name type="scientific">Echeneis naucrates</name>
    <name type="common">Live sharksucker</name>
    <dbReference type="NCBI Taxonomy" id="173247"/>
    <lineage>
        <taxon>Eukaryota</taxon>
        <taxon>Metazoa</taxon>
        <taxon>Chordata</taxon>
        <taxon>Craniata</taxon>
        <taxon>Vertebrata</taxon>
        <taxon>Euteleostomi</taxon>
        <taxon>Actinopterygii</taxon>
        <taxon>Neopterygii</taxon>
        <taxon>Teleostei</taxon>
        <taxon>Neoteleostei</taxon>
        <taxon>Acanthomorphata</taxon>
        <taxon>Carangaria</taxon>
        <taxon>Carangiformes</taxon>
        <taxon>Echeneidae</taxon>
        <taxon>Echeneis</taxon>
    </lineage>
</organism>
<accession>A0A665UFL4</accession>
<dbReference type="FunFam" id="1.25.40.10:FF:003438">
    <property type="entry name" value="Tetratricopeptide repeat domain 21B"/>
    <property type="match status" value="1"/>
</dbReference>
<comment type="similarity">
    <text evidence="1">Belongs to the TTC21 family.</text>
</comment>
<dbReference type="GO" id="GO:0035721">
    <property type="term" value="P:intraciliary retrograde transport"/>
    <property type="evidence" value="ECO:0007669"/>
    <property type="project" value="TreeGrafter"/>
</dbReference>
<gene>
    <name evidence="12" type="primary">galnt3</name>
</gene>
<feature type="repeat" description="TPR" evidence="4">
    <location>
        <begin position="678"/>
        <end position="711"/>
    </location>
</feature>
<dbReference type="Pfam" id="PF25058">
    <property type="entry name" value="ARM_TT21"/>
    <property type="match status" value="1"/>
</dbReference>
<feature type="repeat" description="TPR" evidence="4">
    <location>
        <begin position="712"/>
        <end position="745"/>
    </location>
</feature>
<evidence type="ECO:0000259" key="7">
    <source>
        <dbReference type="Pfam" id="PF25060"/>
    </source>
</evidence>
<dbReference type="GO" id="GO:0005929">
    <property type="term" value="C:cilium"/>
    <property type="evidence" value="ECO:0007669"/>
    <property type="project" value="GOC"/>
</dbReference>
<evidence type="ECO:0000259" key="11">
    <source>
        <dbReference type="Pfam" id="PF25068"/>
    </source>
</evidence>
<keyword evidence="13" id="KW-1185">Reference proteome</keyword>
<feature type="coiled-coil region" evidence="5">
    <location>
        <begin position="187"/>
        <end position="214"/>
    </location>
</feature>
<evidence type="ECO:0000259" key="10">
    <source>
        <dbReference type="Pfam" id="PF25064"/>
    </source>
</evidence>
<dbReference type="Pfam" id="PF25064">
    <property type="entry name" value="ARM_TT21_5th"/>
    <property type="match status" value="1"/>
</dbReference>
<dbReference type="Pfam" id="PF25060">
    <property type="entry name" value="ARM_TT21_2nd"/>
    <property type="match status" value="1"/>
</dbReference>
<dbReference type="PANTHER" id="PTHR14699:SF1">
    <property type="entry name" value="TETRATRICOPEPTIDE REPEAT PROTEIN 21B"/>
    <property type="match status" value="1"/>
</dbReference>
<dbReference type="SMART" id="SM00028">
    <property type="entry name" value="TPR"/>
    <property type="match status" value="15"/>
</dbReference>
<dbReference type="InterPro" id="IPR019734">
    <property type="entry name" value="TPR_rpt"/>
</dbReference>
<evidence type="ECO:0000313" key="12">
    <source>
        <dbReference type="Ensembl" id="ENSENLP00000018016.1"/>
    </source>
</evidence>
<evidence type="ECO:0000259" key="9">
    <source>
        <dbReference type="Pfam" id="PF25063"/>
    </source>
</evidence>
<evidence type="ECO:0000313" key="13">
    <source>
        <dbReference type="Proteomes" id="UP000472264"/>
    </source>
</evidence>
<dbReference type="InterPro" id="IPR011990">
    <property type="entry name" value="TPR-like_helical_dom_sf"/>
</dbReference>
<keyword evidence="6" id="KW-0472">Membrane</keyword>
<feature type="domain" description="Tetratricopeptide repeat protein 21A/21B N-terminal ARM repeat" evidence="8">
    <location>
        <begin position="48"/>
        <end position="194"/>
    </location>
</feature>
<dbReference type="GO" id="GO:0030991">
    <property type="term" value="C:intraciliary transport particle A"/>
    <property type="evidence" value="ECO:0007669"/>
    <property type="project" value="TreeGrafter"/>
</dbReference>
<keyword evidence="3 4" id="KW-0802">TPR repeat</keyword>
<dbReference type="GO" id="GO:0061512">
    <property type="term" value="P:protein localization to cilium"/>
    <property type="evidence" value="ECO:0007669"/>
    <property type="project" value="TreeGrafter"/>
</dbReference>
<feature type="domain" description="Tetratricopeptide repeat protein 21A/21B fourth ARM" evidence="11">
    <location>
        <begin position="714"/>
        <end position="867"/>
    </location>
</feature>
<reference evidence="12" key="3">
    <citation type="submission" date="2025-09" db="UniProtKB">
        <authorList>
            <consortium name="Ensembl"/>
        </authorList>
    </citation>
    <scope>IDENTIFICATION</scope>
</reference>
<evidence type="ECO:0000256" key="2">
    <source>
        <dbReference type="ARBA" id="ARBA00022737"/>
    </source>
</evidence>
<dbReference type="FunFam" id="1.25.40.10:FF:000219">
    <property type="entry name" value="Tetratricopeptide repeat domain 21B"/>
    <property type="match status" value="1"/>
</dbReference>
<dbReference type="Pfam" id="PF25062">
    <property type="entry name" value="ARM_TT21_N"/>
    <property type="match status" value="1"/>
</dbReference>
<dbReference type="FunFam" id="1.25.40.10:FF:000414">
    <property type="entry name" value="Tetratricopeptide repeat domain 21B"/>
    <property type="match status" value="1"/>
</dbReference>
<reference evidence="12" key="2">
    <citation type="submission" date="2025-08" db="UniProtKB">
        <authorList>
            <consortium name="Ensembl"/>
        </authorList>
    </citation>
    <scope>IDENTIFICATION</scope>
</reference>
<dbReference type="InterPro" id="IPR056834">
    <property type="entry name" value="ARM_TT21_C"/>
</dbReference>
<dbReference type="PROSITE" id="PS50005">
    <property type="entry name" value="TPR"/>
    <property type="match status" value="3"/>
</dbReference>
<dbReference type="Pfam" id="PF13181">
    <property type="entry name" value="TPR_8"/>
    <property type="match status" value="1"/>
</dbReference>
<dbReference type="InterPro" id="IPR056836">
    <property type="entry name" value="ARM_TT21_4th"/>
</dbReference>
<evidence type="ECO:0000256" key="1">
    <source>
        <dbReference type="ARBA" id="ARBA00010935"/>
    </source>
</evidence>
<dbReference type="Pfam" id="PF25063">
    <property type="entry name" value="ARM_TT21_C"/>
    <property type="match status" value="1"/>
</dbReference>
<evidence type="ECO:0000256" key="5">
    <source>
        <dbReference type="SAM" id="Coils"/>
    </source>
</evidence>
<dbReference type="FunFam" id="1.25.40.10:FF:000245">
    <property type="entry name" value="Tetratricopeptide repeat domain 21B"/>
    <property type="match status" value="1"/>
</dbReference>
<feature type="transmembrane region" description="Helical" evidence="6">
    <location>
        <begin position="231"/>
        <end position="251"/>
    </location>
</feature>
<evidence type="ECO:0000256" key="6">
    <source>
        <dbReference type="SAM" id="Phobius"/>
    </source>
</evidence>
<keyword evidence="5" id="KW-0175">Coiled coil</keyword>
<evidence type="ECO:0000256" key="4">
    <source>
        <dbReference type="PROSITE-ProRule" id="PRU00339"/>
    </source>
</evidence>
<sequence length="1311" mass="149109">PSSDQSSAQRKFGSDPVYTFFHAYGKLMQGELEWIKSNKNMKGNVIVSTDREVIQELDAKVKEDRKSASPKSLYNAGMFLWLLGRNDKAREYTERMIKLSSGSREGTILKAWIDVTSGKDANARKAGKYFDEGLKEKTDVFALMGKAQYYEFRQNYSGALEMVNQVIVGFPGFLPALIKKMKLLLSLQDWDQTVDAANRLLQKDKNNLEALRMLALHSLCRNGDIAEVNSFCVFFFFFFSCGFITLLDVFLSSKCGRNEKVIEQTFRMVERAFSVASGDSDFATEMGYQMVLQGRIREAMKWYKTAMTLDETSVSALTGIIRCQLIEGHLDDAEQQLEFLTEIQQSIGKSGELLYLRAVLAVKKRRPQEQVTNLLNDAVDTHFSTLQGLPLGVEYFEKLNPDFLLEIVNEYLALCPAKPPAQGQPPAPQLQHCATLLDTVVKILPGLLQAVFLLAKVRYQSGDTDTAQSSLHHCLDQCPSHADAHLLMAQIHLLQGNFALSSQSLELCLSHNFEIREHPLYHLIQAQTKKKMGELTEAIQTLQMAMSLPGVRRAGSSSKSKSKKIELSPVDCVSVFLELAEALWLNGEQHEAAKIMQDAIIEFSGTPEELRVTIANADLALLRGDTELALSMLRNITPEQPYYIQAKEKMAGIYLNHRKEKRLYASCYREMVEKLPSPHTYLLLGDAYMNIQEPEKAIEVYECALKKNPKDGALASKIGKALVKTHNYGKAINYYEAALKTEQQNFLRYDLAELLLKMKQYELCERVLHESLAHEPVNELPALSDDCRYLVLLAKVQNKVDKKEEALLSLQRARDVQAKVLKRVQLEQPDAVPMQKQLAAEICAEIAKYYTSQRGYERAVKFYKEALVYCETDRKVMLELASLYLTLDESDACQEQCSIILKNDQFNEDATLMMANIMLKKQDYEKAIFHFQQLLERKPDNYQTLSHLIDLLRRAGKLEEIPRFLDMAEKHSPRHKFDPGFNYCKGLYLWYTGEPNDALRHFNKARKDNDWGQNAVYNMIEIYLNPDNETRGGEVFDNLDGEIGNSTEKQESEQVAVRTAEKLLKEIKPQTPGGHIQYRILENYCFLATKQKANVEKALSVFTEIANNEKDHVPALLAMATAYMMLKQTPRARNQLKRIAKMNWSIADADEFEKSWLLLADIYIHSGKNDMARDLLERCLNHNKSCCKAHEYLGYILEKEQAFCDATVKYELAWKYGNRTNPTIGYKLAFNYLKAKRHVDAIDVCHKVRRPECPQLMSFELVLSHKSCLLSFTDSGCSPKLPENKEGNPGQSSCCPEILVLDMCVSVCLHV</sequence>
<keyword evidence="6" id="KW-0812">Transmembrane</keyword>
<evidence type="ECO:0000256" key="3">
    <source>
        <dbReference type="ARBA" id="ARBA00022803"/>
    </source>
</evidence>
<dbReference type="InterPro" id="IPR056835">
    <property type="entry name" value="ARM_TT21_5th"/>
</dbReference>
<dbReference type="Pfam" id="PF25068">
    <property type="entry name" value="ARM_TT21_4th"/>
    <property type="match status" value="1"/>
</dbReference>
<dbReference type="Proteomes" id="UP000472264">
    <property type="component" value="Chromosome 21"/>
</dbReference>
<keyword evidence="6" id="KW-1133">Transmembrane helix</keyword>
<dbReference type="PANTHER" id="PTHR14699">
    <property type="entry name" value="STI2 PROTEIN-RELATED"/>
    <property type="match status" value="1"/>
</dbReference>
<protein>
    <recommendedName>
        <fullName evidence="14">Tetratricopeptide repeat domain 21B</fullName>
    </recommendedName>
</protein>
<dbReference type="Ensembl" id="ENSENLT00000018701.1">
    <property type="protein sequence ID" value="ENSENLP00000018016.1"/>
    <property type="gene ID" value="ENSENLG00000007744.1"/>
</dbReference>
<dbReference type="SUPFAM" id="SSF48452">
    <property type="entry name" value="TPR-like"/>
    <property type="match status" value="4"/>
</dbReference>
<keyword evidence="2" id="KW-0677">Repeat</keyword>
<reference evidence="12" key="1">
    <citation type="submission" date="2021-04" db="EMBL/GenBank/DDBJ databases">
        <authorList>
            <consortium name="Wellcome Sanger Institute Data Sharing"/>
        </authorList>
    </citation>
    <scope>NUCLEOTIDE SEQUENCE [LARGE SCALE GENOMIC DNA]</scope>
</reference>
<feature type="domain" description="Tetratricopeptide repeat protein 21A/21B second ARM" evidence="7">
    <location>
        <begin position="250"/>
        <end position="496"/>
    </location>
</feature>